<dbReference type="AlphaFoldDB" id="T0JCU4"/>
<gene>
    <name evidence="7" type="ORF">L284_00510</name>
</gene>
<organism evidence="7 8">
    <name type="scientific">Novosphingobium lindaniclasticum LE124</name>
    <dbReference type="NCBI Taxonomy" id="1096930"/>
    <lineage>
        <taxon>Bacteria</taxon>
        <taxon>Pseudomonadati</taxon>
        <taxon>Pseudomonadota</taxon>
        <taxon>Alphaproteobacteria</taxon>
        <taxon>Sphingomonadales</taxon>
        <taxon>Sphingomonadaceae</taxon>
        <taxon>Novosphingobium</taxon>
    </lineage>
</organism>
<dbReference type="RefSeq" id="WP_021232103.1">
    <property type="nucleotide sequence ID" value="NZ_ATHL01000002.1"/>
</dbReference>
<feature type="signal peptide" evidence="6">
    <location>
        <begin position="1"/>
        <end position="25"/>
    </location>
</feature>
<sequence length="284" mass="30164">MRNPCLSAAIFGACLSALCAPSAFAQDAAASDNVYERDHLTIGVGAVYGPSYEGSNDERISPIPLVKGRYKGIEINPRTRGLAVNLIPSTRGAKVDFSAGPVFGVSFNRSRRIKDEVVRAAGKLDTAIEVGATAGVTVNRVLNPYDSFTVSADVKWDVNGAYGGMVWQPQVTYMTPLSKAMIVAVNARARHADGDYARYYYSVTPEQSLASGLPLYDAKSGWDSLGIGALVGYDLSGDLRDGGFALFGAVNYSAMLKDGKNTPYTALRGSADQWTVGAGIAYTF</sequence>
<evidence type="ECO:0000256" key="1">
    <source>
        <dbReference type="ARBA" id="ARBA00004442"/>
    </source>
</evidence>
<protein>
    <recommendedName>
        <fullName evidence="9">Structural protein MipA</fullName>
    </recommendedName>
</protein>
<dbReference type="OrthoDB" id="5462484at2"/>
<dbReference type="InterPro" id="IPR010583">
    <property type="entry name" value="MipA"/>
</dbReference>
<evidence type="ECO:0000256" key="2">
    <source>
        <dbReference type="ARBA" id="ARBA00005722"/>
    </source>
</evidence>
<dbReference type="PANTHER" id="PTHR38776:SF1">
    <property type="entry name" value="MLTA-INTERACTING PROTEIN-RELATED"/>
    <property type="match status" value="1"/>
</dbReference>
<evidence type="ECO:0008006" key="9">
    <source>
        <dbReference type="Google" id="ProtNLM"/>
    </source>
</evidence>
<keyword evidence="3 6" id="KW-0732">Signal</keyword>
<evidence type="ECO:0000313" key="7">
    <source>
        <dbReference type="EMBL" id="EQB19689.1"/>
    </source>
</evidence>
<name>T0JCU4_9SPHN</name>
<feature type="chain" id="PRO_5004565706" description="Structural protein MipA" evidence="6">
    <location>
        <begin position="26"/>
        <end position="284"/>
    </location>
</feature>
<dbReference type="Proteomes" id="UP000015527">
    <property type="component" value="Unassembled WGS sequence"/>
</dbReference>
<dbReference type="Pfam" id="PF06629">
    <property type="entry name" value="MipA"/>
    <property type="match status" value="1"/>
</dbReference>
<dbReference type="GO" id="GO:0009279">
    <property type="term" value="C:cell outer membrane"/>
    <property type="evidence" value="ECO:0007669"/>
    <property type="project" value="UniProtKB-SubCell"/>
</dbReference>
<proteinExistence type="inferred from homology"/>
<evidence type="ECO:0000256" key="6">
    <source>
        <dbReference type="SAM" id="SignalP"/>
    </source>
</evidence>
<evidence type="ECO:0000256" key="4">
    <source>
        <dbReference type="ARBA" id="ARBA00023136"/>
    </source>
</evidence>
<keyword evidence="4" id="KW-0472">Membrane</keyword>
<evidence type="ECO:0000313" key="8">
    <source>
        <dbReference type="Proteomes" id="UP000015527"/>
    </source>
</evidence>
<dbReference type="eggNOG" id="COG3713">
    <property type="taxonomic scope" value="Bacteria"/>
</dbReference>
<dbReference type="PANTHER" id="PTHR38776">
    <property type="entry name" value="MLTA-INTERACTING PROTEIN-RELATED"/>
    <property type="match status" value="1"/>
</dbReference>
<dbReference type="PATRIC" id="fig|1096930.3.peg.103"/>
<reference evidence="7 8" key="1">
    <citation type="journal article" date="2013" name="Genome Announc.">
        <title>Genome Sequence of Novosphingobium lindaniclasticum LE124T, Isolated from a Hexachlorocyclohexane Dumpsite.</title>
        <authorList>
            <person name="Saxena A."/>
            <person name="Nayyar N."/>
            <person name="Sangwan N."/>
            <person name="Kumari R."/>
            <person name="Khurana J.P."/>
            <person name="Lal R."/>
        </authorList>
    </citation>
    <scope>NUCLEOTIDE SEQUENCE [LARGE SCALE GENOMIC DNA]</scope>
    <source>
        <strain evidence="7 8">LE124</strain>
    </source>
</reference>
<comment type="caution">
    <text evidence="7">The sequence shown here is derived from an EMBL/GenBank/DDBJ whole genome shotgun (WGS) entry which is preliminary data.</text>
</comment>
<dbReference type="EMBL" id="ATHL01000002">
    <property type="protein sequence ID" value="EQB19689.1"/>
    <property type="molecule type" value="Genomic_DNA"/>
</dbReference>
<accession>T0JCU4</accession>
<evidence type="ECO:0000256" key="3">
    <source>
        <dbReference type="ARBA" id="ARBA00022729"/>
    </source>
</evidence>
<evidence type="ECO:0000256" key="5">
    <source>
        <dbReference type="ARBA" id="ARBA00023237"/>
    </source>
</evidence>
<comment type="similarity">
    <text evidence="2">Belongs to the MipA/OmpV family.</text>
</comment>
<keyword evidence="8" id="KW-1185">Reference proteome</keyword>
<keyword evidence="5" id="KW-0998">Cell outer membrane</keyword>
<comment type="subcellular location">
    <subcellularLocation>
        <location evidence="1">Cell outer membrane</location>
    </subcellularLocation>
</comment>